<evidence type="ECO:0000256" key="3">
    <source>
        <dbReference type="ARBA" id="ARBA00022801"/>
    </source>
</evidence>
<dbReference type="Gene3D" id="3.20.20.140">
    <property type="entry name" value="Metal-dependent hydrolases"/>
    <property type="match status" value="1"/>
</dbReference>
<keyword evidence="2" id="KW-0479">Metal-binding</keyword>
<dbReference type="Proteomes" id="UP000038045">
    <property type="component" value="Unplaced"/>
</dbReference>
<name>A0A0N4ZNQ7_PARTI</name>
<evidence type="ECO:0000259" key="5">
    <source>
        <dbReference type="Pfam" id="PF01979"/>
    </source>
</evidence>
<protein>
    <submittedName>
        <fullName evidence="7">Amidohydro-rel domain-containing protein</fullName>
    </submittedName>
</protein>
<dbReference type="SUPFAM" id="SSF51556">
    <property type="entry name" value="Metallo-dependent hydrolases"/>
    <property type="match status" value="1"/>
</dbReference>
<organism evidence="6 7">
    <name type="scientific">Parastrongyloides trichosuri</name>
    <name type="common">Possum-specific nematode worm</name>
    <dbReference type="NCBI Taxonomy" id="131310"/>
    <lineage>
        <taxon>Eukaryota</taxon>
        <taxon>Metazoa</taxon>
        <taxon>Ecdysozoa</taxon>
        <taxon>Nematoda</taxon>
        <taxon>Chromadorea</taxon>
        <taxon>Rhabditida</taxon>
        <taxon>Tylenchina</taxon>
        <taxon>Panagrolaimomorpha</taxon>
        <taxon>Strongyloidoidea</taxon>
        <taxon>Strongyloididae</taxon>
        <taxon>Parastrongyloides</taxon>
    </lineage>
</organism>
<evidence type="ECO:0000256" key="1">
    <source>
        <dbReference type="ARBA" id="ARBA00001947"/>
    </source>
</evidence>
<evidence type="ECO:0000313" key="6">
    <source>
        <dbReference type="Proteomes" id="UP000038045"/>
    </source>
</evidence>
<keyword evidence="4" id="KW-0862">Zinc</keyword>
<keyword evidence="6" id="KW-1185">Reference proteome</keyword>
<sequence length="438" mass="50161">MILSNKILIAPYILCGGKYLTNKCIKIGNNGIIEDIVGVEDLCSEDLKNAVKLEDQAILPGFINCHSHAFHKFLRGRSCIGVHGEENFWKWRDNMYTLLKDIDYSRMFHYCKETFIEMIESGITTVGEFHYVHHSKINNRNFDLDKAVLNAAMETGIRLVFIATMYTYPGLDRSKELNETQKHFKCDINEFLEYIEKFKKEIENNDTITLGIAAHSIRGVSNEDIKKLWKYCQENNLPFHIHLEEQPQEIEDSIKYLNKEPTEILLDNFKDLGPINLTAIHCSFTKKHLLRELTKNEIKICVCPLTEGYLGDNVPLLEVEDKIVLGTDCNNRISMIEEARWLAYGQHLRNNNRNHVQLSANKLIKILTENGGESLGVNKITGSIKKGYKLDFVSIKLKSTVMKEIKNINEINDGIIFSCGNKEIGAVCVNGKILYHCI</sequence>
<dbReference type="InterPro" id="IPR032466">
    <property type="entry name" value="Metal_Hydrolase"/>
</dbReference>
<dbReference type="GO" id="GO:0046872">
    <property type="term" value="F:metal ion binding"/>
    <property type="evidence" value="ECO:0007669"/>
    <property type="project" value="UniProtKB-KW"/>
</dbReference>
<reference evidence="7" key="1">
    <citation type="submission" date="2017-02" db="UniProtKB">
        <authorList>
            <consortium name="WormBaseParasite"/>
        </authorList>
    </citation>
    <scope>IDENTIFICATION</scope>
</reference>
<dbReference type="InterPro" id="IPR011059">
    <property type="entry name" value="Metal-dep_hydrolase_composite"/>
</dbReference>
<accession>A0A0N4ZNQ7</accession>
<dbReference type="AlphaFoldDB" id="A0A0N4ZNQ7"/>
<feature type="domain" description="Amidohydrolase-related" evidence="5">
    <location>
        <begin position="58"/>
        <end position="433"/>
    </location>
</feature>
<evidence type="ECO:0000256" key="2">
    <source>
        <dbReference type="ARBA" id="ARBA00022723"/>
    </source>
</evidence>
<evidence type="ECO:0000313" key="7">
    <source>
        <dbReference type="WBParaSite" id="PTRK_0001017000.1"/>
    </source>
</evidence>
<dbReference type="GO" id="GO:0019239">
    <property type="term" value="F:deaminase activity"/>
    <property type="evidence" value="ECO:0007669"/>
    <property type="project" value="TreeGrafter"/>
</dbReference>
<dbReference type="PANTHER" id="PTHR11271:SF48">
    <property type="entry name" value="AMIDOHYDROLASE-RELATED DOMAIN-CONTAINING PROTEIN"/>
    <property type="match status" value="1"/>
</dbReference>
<dbReference type="Pfam" id="PF01979">
    <property type="entry name" value="Amidohydro_1"/>
    <property type="match status" value="1"/>
</dbReference>
<dbReference type="PANTHER" id="PTHR11271">
    <property type="entry name" value="GUANINE DEAMINASE"/>
    <property type="match status" value="1"/>
</dbReference>
<dbReference type="GO" id="GO:0005829">
    <property type="term" value="C:cytosol"/>
    <property type="evidence" value="ECO:0007669"/>
    <property type="project" value="TreeGrafter"/>
</dbReference>
<dbReference type="SUPFAM" id="SSF51338">
    <property type="entry name" value="Composite domain of metallo-dependent hydrolases"/>
    <property type="match status" value="1"/>
</dbReference>
<dbReference type="InterPro" id="IPR006680">
    <property type="entry name" value="Amidohydro-rel"/>
</dbReference>
<dbReference type="Gene3D" id="2.30.40.10">
    <property type="entry name" value="Urease, subunit C, domain 1"/>
    <property type="match status" value="1"/>
</dbReference>
<evidence type="ECO:0000256" key="4">
    <source>
        <dbReference type="ARBA" id="ARBA00022833"/>
    </source>
</evidence>
<proteinExistence type="predicted"/>
<dbReference type="STRING" id="131310.A0A0N4ZNQ7"/>
<dbReference type="InterPro" id="IPR051607">
    <property type="entry name" value="Metallo-dep_hydrolases"/>
</dbReference>
<keyword evidence="3" id="KW-0378">Hydrolase</keyword>
<dbReference type="WBParaSite" id="PTRK_0001017000.1">
    <property type="protein sequence ID" value="PTRK_0001017000.1"/>
    <property type="gene ID" value="PTRK_0001017000"/>
</dbReference>
<comment type="cofactor">
    <cofactor evidence="1">
        <name>Zn(2+)</name>
        <dbReference type="ChEBI" id="CHEBI:29105"/>
    </cofactor>
</comment>